<dbReference type="RefSeq" id="WP_067758382.1">
    <property type="nucleotide sequence ID" value="NZ_CP015772.1"/>
</dbReference>
<evidence type="ECO:0000256" key="4">
    <source>
        <dbReference type="ARBA" id="ARBA00022475"/>
    </source>
</evidence>
<comment type="subcellular location">
    <subcellularLocation>
        <location evidence="1">Cell inner membrane</location>
        <topology evidence="1">Single-pass membrane protein</topology>
        <orientation evidence="1">Periplasmic side</orientation>
    </subcellularLocation>
</comment>
<dbReference type="Pfam" id="PF03544">
    <property type="entry name" value="TonB_C"/>
    <property type="match status" value="1"/>
</dbReference>
<feature type="compositionally biased region" description="Basic and acidic residues" evidence="10">
    <location>
        <begin position="78"/>
        <end position="87"/>
    </location>
</feature>
<dbReference type="GO" id="GO:0015031">
    <property type="term" value="P:protein transport"/>
    <property type="evidence" value="ECO:0007669"/>
    <property type="project" value="UniProtKB-KW"/>
</dbReference>
<feature type="transmembrane region" description="Helical" evidence="11">
    <location>
        <begin position="36"/>
        <end position="56"/>
    </location>
</feature>
<evidence type="ECO:0000256" key="1">
    <source>
        <dbReference type="ARBA" id="ARBA00004383"/>
    </source>
</evidence>
<dbReference type="OrthoDB" id="1039448at2"/>
<dbReference type="AlphaFoldDB" id="A0A1A9I4U7"/>
<evidence type="ECO:0000313" key="14">
    <source>
        <dbReference type="Proteomes" id="UP000077667"/>
    </source>
</evidence>
<evidence type="ECO:0000256" key="8">
    <source>
        <dbReference type="ARBA" id="ARBA00022989"/>
    </source>
</evidence>
<feature type="domain" description="TonB C-terminal" evidence="12">
    <location>
        <begin position="184"/>
        <end position="276"/>
    </location>
</feature>
<evidence type="ECO:0000256" key="7">
    <source>
        <dbReference type="ARBA" id="ARBA00022927"/>
    </source>
</evidence>
<dbReference type="InterPro" id="IPR051045">
    <property type="entry name" value="TonB-dependent_transducer"/>
</dbReference>
<evidence type="ECO:0000256" key="11">
    <source>
        <dbReference type="SAM" id="Phobius"/>
    </source>
</evidence>
<feature type="compositionally biased region" description="Pro residues" evidence="10">
    <location>
        <begin position="88"/>
        <end position="99"/>
    </location>
</feature>
<sequence>MEANKILSSDLLDIVFEGRNKDYGAYELRRTYNKRIWKALVITVIAAIVIAGLVILQSKMKSNAPQKVKMEEVTIQKIDQPEEKKEPPPPPPPPPPKQEPPPKIETKAFTPPKIVKDEEVKQPPPVQEELKETKIGTIDQAGVKDLGVVVPPAGVDGGKGIVETKPVEKEPEIFTKVEKDAEYPGDWPRYLQTNLRGEVPVDNGAAPGSYQVIVQFVVDVQGNVSDVKVLKDPGYGMGDEAVRVIKRSGKWKPAIQNGRQVKAYRKQPITFQVQEN</sequence>
<dbReference type="PROSITE" id="PS52015">
    <property type="entry name" value="TONB_CTD"/>
    <property type="match status" value="1"/>
</dbReference>
<keyword evidence="4" id="KW-1003">Cell membrane</keyword>
<dbReference type="InterPro" id="IPR037682">
    <property type="entry name" value="TonB_C"/>
</dbReference>
<dbReference type="Gene3D" id="3.30.1150.10">
    <property type="match status" value="1"/>
</dbReference>
<dbReference type="KEGG" id="nia:A8C56_16470"/>
<evidence type="ECO:0000256" key="3">
    <source>
        <dbReference type="ARBA" id="ARBA00022448"/>
    </source>
</evidence>
<evidence type="ECO:0000313" key="13">
    <source>
        <dbReference type="EMBL" id="ANH82345.1"/>
    </source>
</evidence>
<gene>
    <name evidence="13" type="ORF">A8C56_16470</name>
</gene>
<dbReference type="PANTHER" id="PTHR33446">
    <property type="entry name" value="PROTEIN TONB-RELATED"/>
    <property type="match status" value="1"/>
</dbReference>
<organism evidence="13 14">
    <name type="scientific">Niabella ginsenosidivorans</name>
    <dbReference type="NCBI Taxonomy" id="1176587"/>
    <lineage>
        <taxon>Bacteria</taxon>
        <taxon>Pseudomonadati</taxon>
        <taxon>Bacteroidota</taxon>
        <taxon>Chitinophagia</taxon>
        <taxon>Chitinophagales</taxon>
        <taxon>Chitinophagaceae</taxon>
        <taxon>Niabella</taxon>
    </lineage>
</organism>
<keyword evidence="5" id="KW-0997">Cell inner membrane</keyword>
<dbReference type="GO" id="GO:0031992">
    <property type="term" value="F:energy transducer activity"/>
    <property type="evidence" value="ECO:0007669"/>
    <property type="project" value="TreeGrafter"/>
</dbReference>
<keyword evidence="14" id="KW-1185">Reference proteome</keyword>
<keyword evidence="9 11" id="KW-0472">Membrane</keyword>
<dbReference type="InterPro" id="IPR006260">
    <property type="entry name" value="TonB/TolA_C"/>
</dbReference>
<evidence type="ECO:0000256" key="10">
    <source>
        <dbReference type="SAM" id="MobiDB-lite"/>
    </source>
</evidence>
<evidence type="ECO:0000256" key="6">
    <source>
        <dbReference type="ARBA" id="ARBA00022692"/>
    </source>
</evidence>
<evidence type="ECO:0000256" key="9">
    <source>
        <dbReference type="ARBA" id="ARBA00023136"/>
    </source>
</evidence>
<dbReference type="GO" id="GO:0098797">
    <property type="term" value="C:plasma membrane protein complex"/>
    <property type="evidence" value="ECO:0007669"/>
    <property type="project" value="TreeGrafter"/>
</dbReference>
<dbReference type="GO" id="GO:0055085">
    <property type="term" value="P:transmembrane transport"/>
    <property type="evidence" value="ECO:0007669"/>
    <property type="project" value="InterPro"/>
</dbReference>
<dbReference type="PANTHER" id="PTHR33446:SF2">
    <property type="entry name" value="PROTEIN TONB"/>
    <property type="match status" value="1"/>
</dbReference>
<proteinExistence type="inferred from homology"/>
<keyword evidence="7" id="KW-0653">Protein transport</keyword>
<dbReference type="EMBL" id="CP015772">
    <property type="protein sequence ID" value="ANH82345.1"/>
    <property type="molecule type" value="Genomic_DNA"/>
</dbReference>
<evidence type="ECO:0000256" key="5">
    <source>
        <dbReference type="ARBA" id="ARBA00022519"/>
    </source>
</evidence>
<dbReference type="Proteomes" id="UP000077667">
    <property type="component" value="Chromosome"/>
</dbReference>
<protein>
    <submittedName>
        <fullName evidence="13">Energy transducer TonB</fullName>
    </submittedName>
</protein>
<comment type="similarity">
    <text evidence="2">Belongs to the TonB family.</text>
</comment>
<keyword evidence="6 11" id="KW-0812">Transmembrane</keyword>
<reference evidence="13 14" key="1">
    <citation type="submission" date="2016-05" db="EMBL/GenBank/DDBJ databases">
        <title>Niabella ginsenosidivorans BS26 whole genome sequencing.</title>
        <authorList>
            <person name="Im W.T."/>
            <person name="Siddiqi M.Z."/>
        </authorList>
    </citation>
    <scope>NUCLEOTIDE SEQUENCE [LARGE SCALE GENOMIC DNA]</scope>
    <source>
        <strain evidence="13 14">BS26</strain>
    </source>
</reference>
<evidence type="ECO:0000259" key="12">
    <source>
        <dbReference type="PROSITE" id="PS52015"/>
    </source>
</evidence>
<keyword evidence="3" id="KW-0813">Transport</keyword>
<dbReference type="NCBIfam" id="TIGR01352">
    <property type="entry name" value="tonB_Cterm"/>
    <property type="match status" value="1"/>
</dbReference>
<accession>A0A1A9I4U7</accession>
<keyword evidence="8 11" id="KW-1133">Transmembrane helix</keyword>
<dbReference type="SUPFAM" id="SSF74653">
    <property type="entry name" value="TolA/TonB C-terminal domain"/>
    <property type="match status" value="1"/>
</dbReference>
<dbReference type="STRING" id="1176587.A8C56_16470"/>
<name>A0A1A9I4U7_9BACT</name>
<feature type="region of interest" description="Disordered" evidence="10">
    <location>
        <begin position="78"/>
        <end position="128"/>
    </location>
</feature>
<evidence type="ECO:0000256" key="2">
    <source>
        <dbReference type="ARBA" id="ARBA00006555"/>
    </source>
</evidence>